<gene>
    <name evidence="2" type="ORF">J3U87_05730</name>
</gene>
<name>A0A8A4TS23_SULCO</name>
<sequence length="263" mass="29589">MNTAYGPLMRMLQIGFIGAVALTGVAYVLKGSLGEPSQMQRELLQEPVQNPTDREEFMFHFAGTDYAVIPLADYEMWGLVVTHNNTQGIADIYHDASSVDTKDICVVWGDNITTGGYQHAEFWSGPWTCYWRSSIGVEISPLEISNNHLLTADPQVRERIADVRVGDQVYVRGMLVGYHPVHYPNYVRNSSLTREDTGNGACEVLFVEDIEILQAGTPFWYFGFRFGLGLCVLFPIAMLLTMSLQVRARPRPQYSSRWGEYSG</sequence>
<keyword evidence="1" id="KW-1133">Transmembrane helix</keyword>
<evidence type="ECO:0000313" key="2">
    <source>
        <dbReference type="EMBL" id="QTD51954.1"/>
    </source>
</evidence>
<evidence type="ECO:0000313" key="3">
    <source>
        <dbReference type="Proteomes" id="UP000663929"/>
    </source>
</evidence>
<dbReference type="EMBL" id="CP071793">
    <property type="protein sequence ID" value="QTD51954.1"/>
    <property type="molecule type" value="Genomic_DNA"/>
</dbReference>
<feature type="transmembrane region" description="Helical" evidence="1">
    <location>
        <begin position="219"/>
        <end position="241"/>
    </location>
</feature>
<dbReference type="RefSeq" id="WP_237382067.1">
    <property type="nucleotide sequence ID" value="NZ_CP071793.1"/>
</dbReference>
<keyword evidence="1" id="KW-0472">Membrane</keyword>
<reference evidence="2" key="1">
    <citation type="submission" date="2021-03" db="EMBL/GenBank/DDBJ databases">
        <title>Acanthopleuribacteraceae sp. M133.</title>
        <authorList>
            <person name="Wang G."/>
        </authorList>
    </citation>
    <scope>NUCLEOTIDE SEQUENCE</scope>
    <source>
        <strain evidence="2">M133</strain>
    </source>
</reference>
<organism evidence="2 3">
    <name type="scientific">Sulfidibacter corallicola</name>
    <dbReference type="NCBI Taxonomy" id="2818388"/>
    <lineage>
        <taxon>Bacteria</taxon>
        <taxon>Pseudomonadati</taxon>
        <taxon>Acidobacteriota</taxon>
        <taxon>Holophagae</taxon>
        <taxon>Acanthopleuribacterales</taxon>
        <taxon>Acanthopleuribacteraceae</taxon>
        <taxon>Sulfidibacter</taxon>
    </lineage>
</organism>
<dbReference type="Proteomes" id="UP000663929">
    <property type="component" value="Chromosome"/>
</dbReference>
<keyword evidence="3" id="KW-1185">Reference proteome</keyword>
<dbReference type="AlphaFoldDB" id="A0A8A4TS23"/>
<proteinExistence type="predicted"/>
<protein>
    <submittedName>
        <fullName evidence="2">Uncharacterized protein</fullName>
    </submittedName>
</protein>
<dbReference type="KEGG" id="scor:J3U87_05730"/>
<evidence type="ECO:0000256" key="1">
    <source>
        <dbReference type="SAM" id="Phobius"/>
    </source>
</evidence>
<keyword evidence="1" id="KW-0812">Transmembrane</keyword>
<accession>A0A8A4TS23</accession>